<dbReference type="EMBL" id="CM004477">
    <property type="protein sequence ID" value="OCT74976.1"/>
    <property type="molecule type" value="Genomic_DNA"/>
</dbReference>
<protein>
    <submittedName>
        <fullName evidence="1">Uncharacterized protein</fullName>
    </submittedName>
</protein>
<dbReference type="Proteomes" id="UP000694892">
    <property type="component" value="Chromosome 6S"/>
</dbReference>
<sequence length="69" mass="7714">MPHTLMSRVLMPVPLYAALFKPSTADIESFPNIEMNTYEARPPFLFYCCASPPESHYGKGSIEQDNASC</sequence>
<dbReference type="AlphaFoldDB" id="A0A974CLT3"/>
<accession>A0A974CLT3</accession>
<organism evidence="1 2">
    <name type="scientific">Xenopus laevis</name>
    <name type="common">African clawed frog</name>
    <dbReference type="NCBI Taxonomy" id="8355"/>
    <lineage>
        <taxon>Eukaryota</taxon>
        <taxon>Metazoa</taxon>
        <taxon>Chordata</taxon>
        <taxon>Craniata</taxon>
        <taxon>Vertebrata</taxon>
        <taxon>Euteleostomi</taxon>
        <taxon>Amphibia</taxon>
        <taxon>Batrachia</taxon>
        <taxon>Anura</taxon>
        <taxon>Pipoidea</taxon>
        <taxon>Pipidae</taxon>
        <taxon>Xenopodinae</taxon>
        <taxon>Xenopus</taxon>
        <taxon>Xenopus</taxon>
    </lineage>
</organism>
<evidence type="ECO:0000313" key="2">
    <source>
        <dbReference type="Proteomes" id="UP000694892"/>
    </source>
</evidence>
<reference evidence="2" key="1">
    <citation type="journal article" date="2016" name="Nature">
        <title>Genome evolution in the allotetraploid frog Xenopus laevis.</title>
        <authorList>
            <person name="Session A.M."/>
            <person name="Uno Y."/>
            <person name="Kwon T."/>
            <person name="Chapman J.A."/>
            <person name="Toyoda A."/>
            <person name="Takahashi S."/>
            <person name="Fukui A."/>
            <person name="Hikosaka A."/>
            <person name="Suzuki A."/>
            <person name="Kondo M."/>
            <person name="van Heeringen S.J."/>
            <person name="Quigley I."/>
            <person name="Heinz S."/>
            <person name="Ogino H."/>
            <person name="Ochi H."/>
            <person name="Hellsten U."/>
            <person name="Lyons J.B."/>
            <person name="Simakov O."/>
            <person name="Putnam N."/>
            <person name="Stites J."/>
            <person name="Kuroki Y."/>
            <person name="Tanaka T."/>
            <person name="Michiue T."/>
            <person name="Watanabe M."/>
            <person name="Bogdanovic O."/>
            <person name="Lister R."/>
            <person name="Georgiou G."/>
            <person name="Paranjpe S.S."/>
            <person name="van Kruijsbergen I."/>
            <person name="Shu S."/>
            <person name="Carlson J."/>
            <person name="Kinoshita T."/>
            <person name="Ohta Y."/>
            <person name="Mawaribuchi S."/>
            <person name="Jenkins J."/>
            <person name="Grimwood J."/>
            <person name="Schmutz J."/>
            <person name="Mitros T."/>
            <person name="Mozaffari S.V."/>
            <person name="Suzuki Y."/>
            <person name="Haramoto Y."/>
            <person name="Yamamoto T.S."/>
            <person name="Takagi C."/>
            <person name="Heald R."/>
            <person name="Miller K."/>
            <person name="Haudenschild C."/>
            <person name="Kitzman J."/>
            <person name="Nakayama T."/>
            <person name="Izutsu Y."/>
            <person name="Robert J."/>
            <person name="Fortriede J."/>
            <person name="Burns K."/>
            <person name="Lotay V."/>
            <person name="Karimi K."/>
            <person name="Yasuoka Y."/>
            <person name="Dichmann D.S."/>
            <person name="Flajnik M.F."/>
            <person name="Houston D.W."/>
            <person name="Shendure J."/>
            <person name="DuPasquier L."/>
            <person name="Vize P.D."/>
            <person name="Zorn A.M."/>
            <person name="Ito M."/>
            <person name="Marcotte E.M."/>
            <person name="Wallingford J.B."/>
            <person name="Ito Y."/>
            <person name="Asashima M."/>
            <person name="Ueno N."/>
            <person name="Matsuda Y."/>
            <person name="Veenstra G.J."/>
            <person name="Fujiyama A."/>
            <person name="Harland R.M."/>
            <person name="Taira M."/>
            <person name="Rokhsar D.S."/>
        </authorList>
    </citation>
    <scope>NUCLEOTIDE SEQUENCE [LARGE SCALE GENOMIC DNA]</scope>
    <source>
        <strain evidence="2">J</strain>
    </source>
</reference>
<evidence type="ECO:0000313" key="1">
    <source>
        <dbReference type="EMBL" id="OCT74976.1"/>
    </source>
</evidence>
<gene>
    <name evidence="1" type="ORF">XELAEV_18033965mg</name>
</gene>
<proteinExistence type="predicted"/>
<name>A0A974CLT3_XENLA</name>